<comment type="caution">
    <text evidence="2">The sequence shown here is derived from an EMBL/GenBank/DDBJ whole genome shotgun (WGS) entry which is preliminary data.</text>
</comment>
<protein>
    <submittedName>
        <fullName evidence="2">Uncharacterized protein</fullName>
    </submittedName>
</protein>
<dbReference type="Proteomes" id="UP001196413">
    <property type="component" value="Unassembled WGS sequence"/>
</dbReference>
<gene>
    <name evidence="2" type="ORF">KIN20_036344</name>
</gene>
<sequence length="149" mass="16734">MSAGANRADAKTDMNTADSPHEHIRPTCRLSSSETSVISWSPLSDSFRPFVSDLLGREDVIAFGDLNCVSRLSPVMPTGFMKTNVIQKAITRKWNGHRQHYNNDQYAAVVKVIKTVAFTNEKVIYNNGAHEHSFTIAYKGDRRQKGSYR</sequence>
<organism evidence="2 3">
    <name type="scientific">Parelaphostrongylus tenuis</name>
    <name type="common">Meningeal worm</name>
    <dbReference type="NCBI Taxonomy" id="148309"/>
    <lineage>
        <taxon>Eukaryota</taxon>
        <taxon>Metazoa</taxon>
        <taxon>Ecdysozoa</taxon>
        <taxon>Nematoda</taxon>
        <taxon>Chromadorea</taxon>
        <taxon>Rhabditida</taxon>
        <taxon>Rhabditina</taxon>
        <taxon>Rhabditomorpha</taxon>
        <taxon>Strongyloidea</taxon>
        <taxon>Metastrongylidae</taxon>
        <taxon>Parelaphostrongylus</taxon>
    </lineage>
</organism>
<dbReference type="AlphaFoldDB" id="A0AAD5WLK9"/>
<accession>A0AAD5WLK9</accession>
<evidence type="ECO:0000256" key="1">
    <source>
        <dbReference type="SAM" id="MobiDB-lite"/>
    </source>
</evidence>
<evidence type="ECO:0000313" key="2">
    <source>
        <dbReference type="EMBL" id="KAJ1373823.1"/>
    </source>
</evidence>
<name>A0AAD5WLK9_PARTN</name>
<dbReference type="EMBL" id="JAHQIW010007352">
    <property type="protein sequence ID" value="KAJ1373823.1"/>
    <property type="molecule type" value="Genomic_DNA"/>
</dbReference>
<keyword evidence="3" id="KW-1185">Reference proteome</keyword>
<feature type="region of interest" description="Disordered" evidence="1">
    <location>
        <begin position="1"/>
        <end position="26"/>
    </location>
</feature>
<evidence type="ECO:0000313" key="3">
    <source>
        <dbReference type="Proteomes" id="UP001196413"/>
    </source>
</evidence>
<reference evidence="2" key="1">
    <citation type="submission" date="2021-06" db="EMBL/GenBank/DDBJ databases">
        <title>Parelaphostrongylus tenuis whole genome reference sequence.</title>
        <authorList>
            <person name="Garwood T.J."/>
            <person name="Larsen P.A."/>
            <person name="Fountain-Jones N.M."/>
            <person name="Garbe J.R."/>
            <person name="Macchietto M.G."/>
            <person name="Kania S.A."/>
            <person name="Gerhold R.W."/>
            <person name="Richards J.E."/>
            <person name="Wolf T.M."/>
        </authorList>
    </citation>
    <scope>NUCLEOTIDE SEQUENCE</scope>
    <source>
        <strain evidence="2">MNPRO001-30</strain>
        <tissue evidence="2">Meninges</tissue>
    </source>
</reference>
<proteinExistence type="predicted"/>